<reference evidence="2 4" key="2">
    <citation type="submission" date="2019-09" db="EMBL/GenBank/DDBJ databases">
        <title>Genome sequencing of Lactobacillus acetotolerans.</title>
        <authorList>
            <person name="Kim K."/>
        </authorList>
    </citation>
    <scope>NUCLEOTIDE SEQUENCE [LARGE SCALE GENOMIC DNA]</scope>
    <source>
        <strain evidence="2 4">LA749</strain>
    </source>
</reference>
<accession>A0A0D6A2E3</accession>
<gene>
    <name evidence="2" type="ORF">LA749_03240</name>
    <name evidence="1" type="ORF">LBAT_0604</name>
</gene>
<dbReference type="EMBL" id="CP044496">
    <property type="protein sequence ID" value="QFG51062.1"/>
    <property type="molecule type" value="Genomic_DNA"/>
</dbReference>
<dbReference type="GeneID" id="78211995"/>
<dbReference type="OrthoDB" id="1093942at2"/>
<proteinExistence type="predicted"/>
<protein>
    <submittedName>
        <fullName evidence="2">DUF3781 domain-containing protein</fullName>
    </submittedName>
</protein>
<reference evidence="1 3" key="1">
    <citation type="submission" date="2015-03" db="EMBL/GenBank/DDBJ databases">
        <title>Complete genome sequence of Lactobacillus acetotolerans NBRC 13120.</title>
        <authorList>
            <person name="Toh H."/>
            <person name="Morita H."/>
            <person name="Fujita N."/>
        </authorList>
    </citation>
    <scope>NUCLEOTIDE SEQUENCE [LARGE SCALE GENOMIC DNA]</scope>
    <source>
        <strain evidence="1 3">NBRC 13120</strain>
    </source>
</reference>
<evidence type="ECO:0000313" key="1">
    <source>
        <dbReference type="EMBL" id="BAQ56993.1"/>
    </source>
</evidence>
<evidence type="ECO:0000313" key="4">
    <source>
        <dbReference type="Proteomes" id="UP000325393"/>
    </source>
</evidence>
<dbReference type="RefSeq" id="WP_056970016.1">
    <property type="nucleotide sequence ID" value="NZ_AP014808.1"/>
</dbReference>
<evidence type="ECO:0000313" key="3">
    <source>
        <dbReference type="Proteomes" id="UP000035709"/>
    </source>
</evidence>
<dbReference type="Pfam" id="PF12636">
    <property type="entry name" value="DUF3781"/>
    <property type="match status" value="1"/>
</dbReference>
<dbReference type="Proteomes" id="UP000325393">
    <property type="component" value="Chromosome"/>
</dbReference>
<sequence length="86" mass="10189">MEKEQRKFLAKHICYTELVFLRINKKLKTNYSKNEIKILIKKAVLEADKIIHKGKNFYAYNNPLSIRVTINSYNYRVITADSLPIK</sequence>
<organism evidence="1 3">
    <name type="scientific">Lactobacillus acetotolerans</name>
    <dbReference type="NCBI Taxonomy" id="1600"/>
    <lineage>
        <taxon>Bacteria</taxon>
        <taxon>Bacillati</taxon>
        <taxon>Bacillota</taxon>
        <taxon>Bacilli</taxon>
        <taxon>Lactobacillales</taxon>
        <taxon>Lactobacillaceae</taxon>
        <taxon>Lactobacillus</taxon>
    </lineage>
</organism>
<keyword evidence="3" id="KW-1185">Reference proteome</keyword>
<dbReference type="AlphaFoldDB" id="A0A0D6A2E3"/>
<name>A0A0D6A2E3_9LACO</name>
<dbReference type="KEGG" id="lae:LBAT_0604"/>
<dbReference type="EMBL" id="AP014808">
    <property type="protein sequence ID" value="BAQ56993.1"/>
    <property type="molecule type" value="Genomic_DNA"/>
</dbReference>
<dbReference type="STRING" id="1600.LBAT_0604"/>
<dbReference type="Proteomes" id="UP000035709">
    <property type="component" value="Chromosome"/>
</dbReference>
<evidence type="ECO:0000313" key="2">
    <source>
        <dbReference type="EMBL" id="QFG51062.1"/>
    </source>
</evidence>
<dbReference type="PATRIC" id="fig|1600.4.peg.619"/>
<dbReference type="InterPro" id="IPR024229">
    <property type="entry name" value="DUF3781"/>
</dbReference>